<reference evidence="2" key="1">
    <citation type="submission" date="2017-01" db="EMBL/GenBank/DDBJ databases">
        <authorList>
            <person name="Mah S.A."/>
            <person name="Swanson W.J."/>
            <person name="Moy G.W."/>
            <person name="Vacquier V.D."/>
        </authorList>
    </citation>
    <scope>NUCLEOTIDE SEQUENCE [LARGE SCALE GENOMIC DNA]</scope>
    <source>
        <strain evidence="2">COL-18-3</strain>
    </source>
</reference>
<dbReference type="EMBL" id="LSSK01001576">
    <property type="protein sequence ID" value="OMH79352.1"/>
    <property type="molecule type" value="Genomic_DNA"/>
</dbReference>
<reference evidence="4" key="2">
    <citation type="submission" date="2017-01" db="EMBL/GenBank/DDBJ databases">
        <authorList>
            <person name="Wang Y."/>
            <person name="White M."/>
            <person name="Kvist S."/>
            <person name="Moncalvo J.-M."/>
        </authorList>
    </citation>
    <scope>NUCLEOTIDE SEQUENCE [LARGE SCALE GENOMIC DNA]</scope>
    <source>
        <strain evidence="4">COL-18-3</strain>
    </source>
</reference>
<dbReference type="AlphaFoldDB" id="A0A1R1PEQ0"/>
<dbReference type="Pfam" id="PF07818">
    <property type="entry name" value="HCNGP"/>
    <property type="match status" value="1"/>
</dbReference>
<name>A0A1R1PEQ0_ZANCU</name>
<comment type="caution">
    <text evidence="2">The sequence shown here is derived from an EMBL/GenBank/DDBJ whole genome shotgun (WGS) entry which is preliminary data.</text>
</comment>
<dbReference type="GO" id="GO:0006355">
    <property type="term" value="P:regulation of DNA-templated transcription"/>
    <property type="evidence" value="ECO:0007669"/>
    <property type="project" value="InterPro"/>
</dbReference>
<protein>
    <submittedName>
        <fullName evidence="2">Uncharacterized protein</fullName>
    </submittedName>
</protein>
<accession>A0A1R1PEQ0</accession>
<gene>
    <name evidence="3" type="ORF">AX774_g4888</name>
    <name evidence="2" type="ORF">AX774_g7233</name>
</gene>
<evidence type="ECO:0000313" key="2">
    <source>
        <dbReference type="EMBL" id="OMH79352.1"/>
    </source>
</evidence>
<proteinExistence type="predicted"/>
<dbReference type="InterPro" id="IPR012479">
    <property type="entry name" value="SAP30BP"/>
</dbReference>
<sequence length="173" mass="20242">MSENILDNLLQYSDSSELSEGEQVGCDSNEVKLEQKEDPSFKEEEPTTNNQNGIQMDGGDTLIKEDIGIYGYLRLKYKLTDHEIEQFINDNNNSCCDEALQRKFDHWIMLKHSQNLHYNENLEKNKNFNNPSIYSKFLDKFEIIDTASNFESQNHNFKPGDQGLPEHLFYDYK</sequence>
<dbReference type="EMBL" id="LSSK01000852">
    <property type="protein sequence ID" value="OMH81641.1"/>
    <property type="molecule type" value="Genomic_DNA"/>
</dbReference>
<evidence type="ECO:0000256" key="1">
    <source>
        <dbReference type="SAM" id="MobiDB-lite"/>
    </source>
</evidence>
<evidence type="ECO:0000313" key="4">
    <source>
        <dbReference type="Proteomes" id="UP000188320"/>
    </source>
</evidence>
<organism evidence="2 4">
    <name type="scientific">Zancudomyces culisetae</name>
    <name type="common">Gut fungus</name>
    <name type="synonym">Smittium culisetae</name>
    <dbReference type="NCBI Taxonomy" id="1213189"/>
    <lineage>
        <taxon>Eukaryota</taxon>
        <taxon>Fungi</taxon>
        <taxon>Fungi incertae sedis</taxon>
        <taxon>Zoopagomycota</taxon>
        <taxon>Kickxellomycotina</taxon>
        <taxon>Harpellomycetes</taxon>
        <taxon>Harpellales</taxon>
        <taxon>Legeriomycetaceae</taxon>
        <taxon>Zancudomyces</taxon>
    </lineage>
</organism>
<keyword evidence="4" id="KW-1185">Reference proteome</keyword>
<feature type="region of interest" description="Disordered" evidence="1">
    <location>
        <begin position="12"/>
        <end position="57"/>
    </location>
</feature>
<evidence type="ECO:0000313" key="3">
    <source>
        <dbReference type="EMBL" id="OMH81641.1"/>
    </source>
</evidence>
<feature type="compositionally biased region" description="Basic and acidic residues" evidence="1">
    <location>
        <begin position="29"/>
        <end position="45"/>
    </location>
</feature>
<dbReference type="Proteomes" id="UP000188320">
    <property type="component" value="Unassembled WGS sequence"/>
</dbReference>